<dbReference type="VEuPathDB" id="FungiDB:A1Q1_00228"/>
<evidence type="ECO:0000256" key="1">
    <source>
        <dbReference type="SAM" id="MobiDB-lite"/>
    </source>
</evidence>
<name>J4UG77_TRIAS</name>
<proteinExistence type="predicted"/>
<comment type="caution">
    <text evidence="2">The sequence shown here is derived from an EMBL/GenBank/DDBJ whole genome shotgun (WGS) entry which is preliminary data.</text>
</comment>
<protein>
    <submittedName>
        <fullName evidence="2">Uncharacterized protein</fullName>
    </submittedName>
</protein>
<dbReference type="RefSeq" id="XP_014182031.1">
    <property type="nucleotide sequence ID" value="XM_014326556.1"/>
</dbReference>
<dbReference type="GeneID" id="25983742"/>
<dbReference type="AlphaFoldDB" id="J4UG77"/>
<evidence type="ECO:0000313" key="2">
    <source>
        <dbReference type="EMBL" id="EJT50460.1"/>
    </source>
</evidence>
<dbReference type="Proteomes" id="UP000002748">
    <property type="component" value="Unassembled WGS sequence"/>
</dbReference>
<dbReference type="EMBL" id="ALBS01000104">
    <property type="protein sequence ID" value="EJT50460.1"/>
    <property type="molecule type" value="Genomic_DNA"/>
</dbReference>
<evidence type="ECO:0000313" key="3">
    <source>
        <dbReference type="Proteomes" id="UP000002748"/>
    </source>
</evidence>
<organism evidence="2 3">
    <name type="scientific">Trichosporon asahii var. asahii (strain ATCC 90039 / CBS 2479 / JCM 2466 / KCTC 7840 / NBRC 103889/ NCYC 2677 / UAMH 7654)</name>
    <name type="common">Yeast</name>
    <dbReference type="NCBI Taxonomy" id="1186058"/>
    <lineage>
        <taxon>Eukaryota</taxon>
        <taxon>Fungi</taxon>
        <taxon>Dikarya</taxon>
        <taxon>Basidiomycota</taxon>
        <taxon>Agaricomycotina</taxon>
        <taxon>Tremellomycetes</taxon>
        <taxon>Trichosporonales</taxon>
        <taxon>Trichosporonaceae</taxon>
        <taxon>Trichosporon</taxon>
    </lineage>
</organism>
<dbReference type="HOGENOM" id="CLU_1344093_0_0_1"/>
<dbReference type="KEGG" id="tasa:A1Q1_00228"/>
<sequence>MDVGPGHKTQESKDGEEDELGSGFRIGPEAALTTPRSTISHPAKAGDPSINTEAGGGSGSGWGRTGLALPVGLARAYLNPTQRPLSLHPVLCLLASSAVLNHPIVGSCIQYSLSRFYRAPDLAQYTLVTPHALLTLPYPHAAITQPPSPPLATDPHLFLNVSALPSPPLASANDSACSAPPTPRYASERQCLSATEHPFFSFGP</sequence>
<accession>J4UG77</accession>
<gene>
    <name evidence="2" type="ORF">A1Q1_00228</name>
</gene>
<reference evidence="2 3" key="1">
    <citation type="journal article" date="2012" name="Eukaryot. Cell">
        <title>Draft genome sequence of CBS 2479, the standard type strain of Trichosporon asahii.</title>
        <authorList>
            <person name="Yang R.Y."/>
            <person name="Li H.T."/>
            <person name="Zhu H."/>
            <person name="Zhou G.P."/>
            <person name="Wang M."/>
            <person name="Wang L."/>
        </authorList>
    </citation>
    <scope>NUCLEOTIDE SEQUENCE [LARGE SCALE GENOMIC DNA]</scope>
    <source>
        <strain evidence="3">ATCC 90039 / CBS 2479 / JCM 2466 / KCTC 7840 / NCYC 2677 / UAMH 7654</strain>
    </source>
</reference>
<feature type="region of interest" description="Disordered" evidence="1">
    <location>
        <begin position="1"/>
        <end position="61"/>
    </location>
</feature>